<proteinExistence type="predicted"/>
<feature type="compositionally biased region" description="Polar residues" evidence="2">
    <location>
        <begin position="674"/>
        <end position="703"/>
    </location>
</feature>
<feature type="region of interest" description="Disordered" evidence="2">
    <location>
        <begin position="823"/>
        <end position="936"/>
    </location>
</feature>
<feature type="compositionally biased region" description="Polar residues" evidence="2">
    <location>
        <begin position="199"/>
        <end position="231"/>
    </location>
</feature>
<feature type="compositionally biased region" description="Polar residues" evidence="2">
    <location>
        <begin position="242"/>
        <end position="251"/>
    </location>
</feature>
<dbReference type="EMBL" id="LAEV01000468">
    <property type="protein sequence ID" value="KKA30183.1"/>
    <property type="molecule type" value="Genomic_DNA"/>
</dbReference>
<feature type="domain" description="Spc7 kinetochore protein" evidence="3">
    <location>
        <begin position="1046"/>
        <end position="1368"/>
    </location>
</feature>
<comment type="caution">
    <text evidence="4">The sequence shown here is derived from an EMBL/GenBank/DDBJ whole genome shotgun (WGS) entry which is preliminary data.</text>
</comment>
<feature type="compositionally biased region" description="Polar residues" evidence="2">
    <location>
        <begin position="897"/>
        <end position="907"/>
    </location>
</feature>
<evidence type="ECO:0000259" key="3">
    <source>
        <dbReference type="SMART" id="SM00787"/>
    </source>
</evidence>
<dbReference type="Pfam" id="PF08317">
    <property type="entry name" value="Spc7"/>
    <property type="match status" value="1"/>
</dbReference>
<feature type="region of interest" description="Disordered" evidence="2">
    <location>
        <begin position="516"/>
        <end position="546"/>
    </location>
</feature>
<feature type="compositionally biased region" description="Acidic residues" evidence="2">
    <location>
        <begin position="528"/>
        <end position="537"/>
    </location>
</feature>
<dbReference type="GO" id="GO:0034501">
    <property type="term" value="P:protein localization to kinetochore"/>
    <property type="evidence" value="ECO:0007669"/>
    <property type="project" value="TreeGrafter"/>
</dbReference>
<feature type="compositionally biased region" description="Basic residues" evidence="2">
    <location>
        <begin position="716"/>
        <end position="725"/>
    </location>
</feature>
<feature type="compositionally biased region" description="Polar residues" evidence="2">
    <location>
        <begin position="829"/>
        <end position="838"/>
    </location>
</feature>
<feature type="compositionally biased region" description="Polar residues" evidence="2">
    <location>
        <begin position="800"/>
        <end position="813"/>
    </location>
</feature>
<feature type="region of interest" description="Disordered" evidence="2">
    <location>
        <begin position="587"/>
        <end position="607"/>
    </location>
</feature>
<gene>
    <name evidence="4" type="ORF">TD95_001172</name>
</gene>
<dbReference type="SMART" id="SM01315">
    <property type="entry name" value="Spc7_N"/>
    <property type="match status" value="1"/>
</dbReference>
<feature type="region of interest" description="Disordered" evidence="2">
    <location>
        <begin position="624"/>
        <end position="786"/>
    </location>
</feature>
<dbReference type="InterPro" id="IPR040850">
    <property type="entry name" value="Knl1_RWD_C"/>
</dbReference>
<keyword evidence="5" id="KW-1185">Reference proteome</keyword>
<feature type="compositionally biased region" description="Basic and acidic residues" evidence="2">
    <location>
        <begin position="134"/>
        <end position="154"/>
    </location>
</feature>
<dbReference type="InterPro" id="IPR013253">
    <property type="entry name" value="Spc7_domain"/>
</dbReference>
<feature type="region of interest" description="Disordered" evidence="2">
    <location>
        <begin position="338"/>
        <end position="360"/>
    </location>
</feature>
<dbReference type="Proteomes" id="UP000033483">
    <property type="component" value="Unassembled WGS sequence"/>
</dbReference>
<name>A0A0F4ZK12_9PEZI</name>
<dbReference type="GO" id="GO:0000776">
    <property type="term" value="C:kinetochore"/>
    <property type="evidence" value="ECO:0007669"/>
    <property type="project" value="TreeGrafter"/>
</dbReference>
<evidence type="ECO:0000256" key="1">
    <source>
        <dbReference type="SAM" id="Coils"/>
    </source>
</evidence>
<protein>
    <recommendedName>
        <fullName evidence="3">Spc7 kinetochore protein domain-containing protein</fullName>
    </recommendedName>
</protein>
<dbReference type="PANTHER" id="PTHR28260">
    <property type="entry name" value="SPINDLE POLE BODY COMPONENT SPC105"/>
    <property type="match status" value="1"/>
</dbReference>
<accession>A0A0F4ZK12</accession>
<dbReference type="PANTHER" id="PTHR28260:SF1">
    <property type="entry name" value="SPINDLE POLE BODY COMPONENT SPC105"/>
    <property type="match status" value="1"/>
</dbReference>
<reference evidence="4 5" key="1">
    <citation type="submission" date="2015-03" db="EMBL/GenBank/DDBJ databases">
        <authorList>
            <person name="Radwan O."/>
            <person name="Al-Naeli F.A."/>
            <person name="Rendon G.A."/>
            <person name="Fields C."/>
        </authorList>
    </citation>
    <scope>NUCLEOTIDE SEQUENCE [LARGE SCALE GENOMIC DNA]</scope>
    <source>
        <strain evidence="4">CR-DP1</strain>
    </source>
</reference>
<sequence>MAPPDQTPAQPAPIQPVRRTRASVGPGARRINDKENTTLNLLANIAPSRKKLRSKSIGPGGLDALKQGTGNRRASLAIPPRAPPKSILKPTPSISETTAHSRKPKSRISNAFGSMDGDPLSNVPEVPPSSKVALRTEEQQQKTAREREERERRDARRKSLANRRVSFAAEATLHTFHEVEYNQDSASSADNTRRFSEPNAMSNDANASQTTDATAETTNAQTKSQRSSSGIRPTGSRIGTDDSATYGSSDSELIEDVEDVLSDHGSEAEDETIMTLEVDEMTSASVGSLLGSPGAEDISDSIDEALRQAARQAGTQRLDSDDDGEEVIPSFGWVKKPQAKATVPSAPASEPASTQATADEPTQILDMDMDMTTAMGGIIQAQTGQKPDANNKISSDEHTELDLTMDVTQVVGGILERQMQEPVANDSRDYSQNEATMEFTTALGSIKGRSSMAATDISDHEHDDDLSMELTTVIGSVLSGDAQSAAASLQRQQAMANAQDDNHGTIDMDMDMTTVMGGILGQPSKMDNDDDDDDNDNNNDNGATVTLGMDMTAAVGRILGTATDEEATATRANDDVTLGMEMTTALGDILPGGQSEPATIPTSGSTVASTSASAVTAIDRLNKAEAPALPPPNATEASSPFKELQSPIREASSSPFKSPAKSPTVAVIKAKMTRAQSRQSSESQPVSESTGSQLTNSQSTQPTEPEHPATPAGFKSRSKSPRKALARTPTEASTERVTRARAKSKSPEKFDTAPPPILERNTRVRARSQSPAKPPAKVPAPASRRSMPISVVLNHRQSESNDASTSASAQTPVSKPALDASEMAAASPGLSTLEPSTESLKRSMATNDDVPAAPATPINLETPPPLKDRHDNKSSPNASPSVARVSRQTVQKRESGRLTSGIFQTDNHGLIAPPEVLTPKPRRLSGVGADRTGLGSPKVSKLLEKRSSLDQVPAFTPATAPRIVTFTSPKVIEQEVMEEEAQENARIMAQKKTDGGEATLNLREMIQSLSPKKRMAAVPTTATPRGRKSLAKLSIFSNEPTSTGQFDMDELPALQPNDAEGKRIHLHDFLNMTSIRFMELNTTKRRHTIAPTRTDGSALDLASDLTLERCVVAGACTVPMLELYQHSCRELKKYISEGRRIVREIETETFEENPPLFREYMSATPEFKALMDNQFKNVKTHARLLSKAMWYEWRMKLQDGIKEGLVRIGEGMDEDQAVIEKQEKLIASVLPAAVAKKDLLIKERDNLAVFAQEIAACDPGELRAARNELADVTQRIDVKRQEIKDLERQLAETEAGIVEATKQRAECQAAITQAEKIREECRGWSIAEVSALQDRVVALEAKHGWKLVGISGTVLSMTYRDDIRVSFDAAAFQRGQANRAISATYIGADRQLRPQPETPERAFFVQCIRDYLGVLPQSRTAPGSMLRVVAATWEKARAVSADVRVCNTLFPMRIVHAGGSSNGVDIIWSLLIDQLETRIELMLHLQARISPDAGVLIDLVPAARVVYGEAFNTAKMLDFWKAKAGERVYERAERRREEDKVPWCEALVDLRARLLARGKKGRR</sequence>
<dbReference type="Pfam" id="PF15402">
    <property type="entry name" value="MELT_2"/>
    <property type="match status" value="7"/>
</dbReference>
<feature type="compositionally biased region" description="Low complexity" evidence="2">
    <location>
        <begin position="651"/>
        <end position="663"/>
    </location>
</feature>
<feature type="region of interest" description="Disordered" evidence="2">
    <location>
        <begin position="1"/>
        <end position="159"/>
    </location>
</feature>
<feature type="region of interest" description="Disordered" evidence="2">
    <location>
        <begin position="796"/>
        <end position="815"/>
    </location>
</feature>
<dbReference type="GO" id="GO:0007094">
    <property type="term" value="P:mitotic spindle assembly checkpoint signaling"/>
    <property type="evidence" value="ECO:0007669"/>
    <property type="project" value="TreeGrafter"/>
</dbReference>
<organism evidence="4 5">
    <name type="scientific">Thielaviopsis punctulata</name>
    <dbReference type="NCBI Taxonomy" id="72032"/>
    <lineage>
        <taxon>Eukaryota</taxon>
        <taxon>Fungi</taxon>
        <taxon>Dikarya</taxon>
        <taxon>Ascomycota</taxon>
        <taxon>Pezizomycotina</taxon>
        <taxon>Sordariomycetes</taxon>
        <taxon>Hypocreomycetidae</taxon>
        <taxon>Microascales</taxon>
        <taxon>Ceratocystidaceae</taxon>
        <taxon>Thielaviopsis</taxon>
    </lineage>
</organism>
<dbReference type="Pfam" id="PF18210">
    <property type="entry name" value="Knl1_RWD_C"/>
    <property type="match status" value="1"/>
</dbReference>
<evidence type="ECO:0000313" key="5">
    <source>
        <dbReference type="Proteomes" id="UP000033483"/>
    </source>
</evidence>
<evidence type="ECO:0000313" key="4">
    <source>
        <dbReference type="EMBL" id="KKA30183.1"/>
    </source>
</evidence>
<evidence type="ECO:0000256" key="2">
    <source>
        <dbReference type="SAM" id="MobiDB-lite"/>
    </source>
</evidence>
<keyword evidence="1" id="KW-0175">Coiled coil</keyword>
<dbReference type="GO" id="GO:1990758">
    <property type="term" value="P:mitotic sister chromatid biorientation"/>
    <property type="evidence" value="ECO:0007669"/>
    <property type="project" value="TreeGrafter"/>
</dbReference>
<feature type="coiled-coil region" evidence="1">
    <location>
        <begin position="1262"/>
        <end position="1320"/>
    </location>
</feature>
<feature type="region of interest" description="Disordered" evidence="2">
    <location>
        <begin position="182"/>
        <end position="252"/>
    </location>
</feature>
<feature type="compositionally biased region" description="Pro residues" evidence="2">
    <location>
        <begin position="1"/>
        <end position="14"/>
    </location>
</feature>
<dbReference type="SMART" id="SM00787">
    <property type="entry name" value="Spc7"/>
    <property type="match status" value="1"/>
</dbReference>
<dbReference type="InterPro" id="IPR033338">
    <property type="entry name" value="Spc105/Spc7"/>
</dbReference>
<dbReference type="OrthoDB" id="5592879at2759"/>